<dbReference type="Proteomes" id="UP000011096">
    <property type="component" value="Unassembled WGS sequence"/>
</dbReference>
<dbReference type="EMBL" id="KB020839">
    <property type="protein sequence ID" value="ELA29676.1"/>
    <property type="molecule type" value="Genomic_DNA"/>
</dbReference>
<dbReference type="HOGENOM" id="CLU_1133509_0_0_1"/>
<evidence type="ECO:0000313" key="2">
    <source>
        <dbReference type="EMBL" id="ELA29676.1"/>
    </source>
</evidence>
<name>L2FUB3_COLFN</name>
<keyword evidence="1" id="KW-0472">Membrane</keyword>
<reference evidence="3 4" key="3">
    <citation type="submission" date="2020-04" db="EMBL/GenBank/DDBJ databases">
        <title>Genome sequencing and assembly of multiple isolates from the Colletotrichum gloeosporioides species complex.</title>
        <authorList>
            <person name="Gan P."/>
            <person name="Shirasu K."/>
        </authorList>
    </citation>
    <scope>NUCLEOTIDE SEQUENCE [LARGE SCALE GENOMIC DNA]</scope>
    <source>
        <strain evidence="3 4">Nara gc5</strain>
    </source>
</reference>
<evidence type="ECO:0000256" key="1">
    <source>
        <dbReference type="SAM" id="Phobius"/>
    </source>
</evidence>
<organism evidence="2">
    <name type="scientific">Colletotrichum fructicola (strain Nara gc5)</name>
    <name type="common">Anthracnose fungus</name>
    <name type="synonym">Colletotrichum gloeosporioides (strain Nara gc5)</name>
    <dbReference type="NCBI Taxonomy" id="1213859"/>
    <lineage>
        <taxon>Eukaryota</taxon>
        <taxon>Fungi</taxon>
        <taxon>Dikarya</taxon>
        <taxon>Ascomycota</taxon>
        <taxon>Pezizomycotina</taxon>
        <taxon>Sordariomycetes</taxon>
        <taxon>Hypocreomycetidae</taxon>
        <taxon>Glomerellales</taxon>
        <taxon>Glomerellaceae</taxon>
        <taxon>Colletotrichum</taxon>
        <taxon>Colletotrichum gloeosporioides species complex</taxon>
    </lineage>
</organism>
<protein>
    <submittedName>
        <fullName evidence="2">Uncharacterized protein</fullName>
    </submittedName>
</protein>
<proteinExistence type="predicted"/>
<gene>
    <name evidence="2" type="ORF">CGGC5_9907</name>
    <name evidence="3" type="ORF">CGGC5_v017307</name>
</gene>
<keyword evidence="1" id="KW-1133">Transmembrane helix</keyword>
<sequence>MYEPGQPQAEGMFEGIFDHRSEDEAVDMLSDDDSEVLELDLDDHEKEQDGFEEGGGVHLTLDTDVSCEEVPVSESVLGPSFGCTQWVSLLNPCGCNLMSFCDGTYKSALFNLPVKVSVVHLKPRAEPVMDMVVKIDFAWSLEYILMVPGVILQIITGLVVSAGLLPVSAHTYGMLRVIQHTNMVLPPSGAAGLPEEAAEDKSTAIAIACVVMSPVSKFNGSYPDFREPTLEVYNVRPRGMGFGHL</sequence>
<feature type="transmembrane region" description="Helical" evidence="1">
    <location>
        <begin position="143"/>
        <end position="167"/>
    </location>
</feature>
<accession>L2FUB3</accession>
<dbReference type="EMBL" id="ANPB02000012">
    <property type="protein sequence ID" value="KAF4473649.1"/>
    <property type="molecule type" value="Genomic_DNA"/>
</dbReference>
<dbReference type="InParanoid" id="L2FUB3"/>
<reference evidence="2" key="1">
    <citation type="submission" date="2012-08" db="EMBL/GenBank/DDBJ databases">
        <title>Genome analysis of Colletotrichum orbiculare and Colletotrichum fructicola.</title>
        <authorList>
            <person name="Gan P.H.P."/>
            <person name="Ikeda K."/>
            <person name="Irieda H."/>
            <person name="Narusaka M."/>
            <person name="O'Connell R.J."/>
            <person name="Narusaka Y."/>
            <person name="Takano Y."/>
            <person name="Kubo Y."/>
            <person name="Shirasu K."/>
        </authorList>
    </citation>
    <scope>NUCLEOTIDE SEQUENCE</scope>
    <source>
        <strain evidence="2">Nara gc5</strain>
    </source>
</reference>
<keyword evidence="4" id="KW-1185">Reference proteome</keyword>
<evidence type="ECO:0000313" key="4">
    <source>
        <dbReference type="Proteomes" id="UP000011096"/>
    </source>
</evidence>
<dbReference type="AlphaFoldDB" id="L2FUB3"/>
<keyword evidence="1" id="KW-0812">Transmembrane</keyword>
<reference evidence="3 4" key="2">
    <citation type="submission" date="2012-08" db="EMBL/GenBank/DDBJ databases">
        <authorList>
            <person name="Gan P.H.P."/>
            <person name="Ikeda K."/>
            <person name="Irieda H."/>
            <person name="Narusaka M."/>
            <person name="O'Connell R.J."/>
            <person name="Narusaka Y."/>
            <person name="Takano Y."/>
            <person name="Kubo Y."/>
            <person name="Shirasu K."/>
        </authorList>
    </citation>
    <scope>NUCLEOTIDE SEQUENCE [LARGE SCALE GENOMIC DNA]</scope>
    <source>
        <strain evidence="3 4">Nara gc5</strain>
    </source>
</reference>
<evidence type="ECO:0000313" key="3">
    <source>
        <dbReference type="EMBL" id="KAF4473649.1"/>
    </source>
</evidence>